<protein>
    <recommendedName>
        <fullName evidence="3">Transposase IS701-like DDE domain-containing protein</fullName>
    </recommendedName>
</protein>
<name>A0A6I4VLA8_9BACL</name>
<dbReference type="AlphaFoldDB" id="A0A6I4VLA8"/>
<evidence type="ECO:0000313" key="2">
    <source>
        <dbReference type="Proteomes" id="UP000430692"/>
    </source>
</evidence>
<organism evidence="1 2">
    <name type="scientific">Shimazuella alba</name>
    <dbReference type="NCBI Taxonomy" id="2690964"/>
    <lineage>
        <taxon>Bacteria</taxon>
        <taxon>Bacillati</taxon>
        <taxon>Bacillota</taxon>
        <taxon>Bacilli</taxon>
        <taxon>Bacillales</taxon>
        <taxon>Thermoactinomycetaceae</taxon>
        <taxon>Shimazuella</taxon>
    </lineage>
</organism>
<evidence type="ECO:0000313" key="1">
    <source>
        <dbReference type="EMBL" id="MXQ52369.1"/>
    </source>
</evidence>
<proteinExistence type="predicted"/>
<reference evidence="1 2" key="1">
    <citation type="submission" date="2019-12" db="EMBL/GenBank/DDBJ databases">
        <title>Whole-genome analyses of novel actinobacteria.</title>
        <authorList>
            <person name="Sahin N."/>
            <person name="Saygin H."/>
        </authorList>
    </citation>
    <scope>NUCLEOTIDE SEQUENCE [LARGE SCALE GENOMIC DNA]</scope>
    <source>
        <strain evidence="1 2">KC615</strain>
    </source>
</reference>
<dbReference type="RefSeq" id="WP_160799399.1">
    <property type="nucleotide sequence ID" value="NZ_WUUL01000001.1"/>
</dbReference>
<dbReference type="Proteomes" id="UP000430692">
    <property type="component" value="Unassembled WGS sequence"/>
</dbReference>
<keyword evidence="2" id="KW-1185">Reference proteome</keyword>
<gene>
    <name evidence="1" type="ORF">GSM42_01095</name>
</gene>
<accession>A0A6I4VLA8</accession>
<comment type="caution">
    <text evidence="1">The sequence shown here is derived from an EMBL/GenBank/DDBJ whole genome shotgun (WGS) entry which is preliminary data.</text>
</comment>
<dbReference type="EMBL" id="WUUL01000001">
    <property type="protein sequence ID" value="MXQ52369.1"/>
    <property type="molecule type" value="Genomic_DNA"/>
</dbReference>
<sequence length="99" mass="11087">MWKSSPSVRCRIYNKDGVSRINLAKELIQLLPDFDLPAYLLMDTWYTCVSLLDAASQKGLQVVGGLKINRILYPVGVRTKANEFALHIPKSETHLVTVG</sequence>
<evidence type="ECO:0008006" key="3">
    <source>
        <dbReference type="Google" id="ProtNLM"/>
    </source>
</evidence>